<feature type="domain" description="DZANK-type" evidence="1">
    <location>
        <begin position="95"/>
        <end position="151"/>
    </location>
</feature>
<dbReference type="AlphaFoldDB" id="A0A972K203"/>
<dbReference type="EMBL" id="WHOD01000095">
    <property type="protein sequence ID" value="NOU96261.1"/>
    <property type="molecule type" value="Genomic_DNA"/>
</dbReference>
<keyword evidence="3" id="KW-1185">Reference proteome</keyword>
<dbReference type="InterPro" id="IPR025874">
    <property type="entry name" value="DZR"/>
</dbReference>
<evidence type="ECO:0000313" key="2">
    <source>
        <dbReference type="EMBL" id="NOU96261.1"/>
    </source>
</evidence>
<comment type="caution">
    <text evidence="2">The sequence shown here is derived from an EMBL/GenBank/DDBJ whole genome shotgun (WGS) entry which is preliminary data.</text>
</comment>
<evidence type="ECO:0000313" key="3">
    <source>
        <dbReference type="Proteomes" id="UP000641588"/>
    </source>
</evidence>
<dbReference type="Pfam" id="PF12773">
    <property type="entry name" value="DZR"/>
    <property type="match status" value="1"/>
</dbReference>
<gene>
    <name evidence="2" type="ORF">GC093_24005</name>
</gene>
<protein>
    <submittedName>
        <fullName evidence="2">Zinc ribbon domain-containing protein</fullName>
    </submittedName>
</protein>
<name>A0A972K203_9BACL</name>
<reference evidence="2" key="1">
    <citation type="submission" date="2019-10" db="EMBL/GenBank/DDBJ databases">
        <title>Description of Paenibacillus glebae sp. nov.</title>
        <authorList>
            <person name="Carlier A."/>
            <person name="Qi S."/>
        </authorList>
    </citation>
    <scope>NUCLEOTIDE SEQUENCE</scope>
    <source>
        <strain evidence="2">LMG 31456</strain>
    </source>
</reference>
<dbReference type="Proteomes" id="UP000641588">
    <property type="component" value="Unassembled WGS sequence"/>
</dbReference>
<accession>A0A972K203</accession>
<proteinExistence type="predicted"/>
<sequence>MSFFEKMKQGASDAAKKAQQTMEITRLRTQISSKEKELEKIFTLIGESVYNAHAAGDWKKSEPDVTAYCQQIQLLRQDIQIIELKINEAKHEKVCQCGKVVAREVKFCSVCGHQFEEQREQAEQAETVVHTICRVCRTTNEPDAKFCVSCGITM</sequence>
<evidence type="ECO:0000259" key="1">
    <source>
        <dbReference type="Pfam" id="PF12773"/>
    </source>
</evidence>
<organism evidence="2 3">
    <name type="scientific">Paenibacillus foliorum</name>
    <dbReference type="NCBI Taxonomy" id="2654974"/>
    <lineage>
        <taxon>Bacteria</taxon>
        <taxon>Bacillati</taxon>
        <taxon>Bacillota</taxon>
        <taxon>Bacilli</taxon>
        <taxon>Bacillales</taxon>
        <taxon>Paenibacillaceae</taxon>
        <taxon>Paenibacillus</taxon>
    </lineage>
</organism>
<dbReference type="RefSeq" id="WP_171654493.1">
    <property type="nucleotide sequence ID" value="NZ_WHOD01000095.1"/>
</dbReference>